<dbReference type="PANTHER" id="PTHR43407:SF1">
    <property type="entry name" value="LENGSIN"/>
    <property type="match status" value="1"/>
</dbReference>
<dbReference type="EMBL" id="AENT01000010">
    <property type="protein sequence ID" value="EFR43163.1"/>
    <property type="molecule type" value="Genomic_DNA"/>
</dbReference>
<dbReference type="PROSITE" id="PS51987">
    <property type="entry name" value="GS_CATALYTIC"/>
    <property type="match status" value="1"/>
</dbReference>
<dbReference type="SUPFAM" id="SSF55931">
    <property type="entry name" value="Glutamine synthetase/guanido kinase"/>
    <property type="match status" value="1"/>
</dbReference>
<evidence type="ECO:0000256" key="4">
    <source>
        <dbReference type="RuleBase" id="RU000384"/>
    </source>
</evidence>
<feature type="domain" description="GS catalytic" evidence="5">
    <location>
        <begin position="130"/>
        <end position="553"/>
    </location>
</feature>
<evidence type="ECO:0000256" key="2">
    <source>
        <dbReference type="ARBA" id="ARBA00012937"/>
    </source>
</evidence>
<dbReference type="GO" id="GO:0006542">
    <property type="term" value="P:glutamine biosynthetic process"/>
    <property type="evidence" value="ECO:0007669"/>
    <property type="project" value="TreeGrafter"/>
</dbReference>
<organism evidence="6 7">
    <name type="scientific">Dialister micraerophilus UPII 345-E</name>
    <dbReference type="NCBI Taxonomy" id="910314"/>
    <lineage>
        <taxon>Bacteria</taxon>
        <taxon>Bacillati</taxon>
        <taxon>Bacillota</taxon>
        <taxon>Negativicutes</taxon>
        <taxon>Veillonellales</taxon>
        <taxon>Veillonellaceae</taxon>
        <taxon>Dialister</taxon>
    </lineage>
</organism>
<dbReference type="PANTHER" id="PTHR43407">
    <property type="entry name" value="GLUTAMINE SYNTHETASE"/>
    <property type="match status" value="1"/>
</dbReference>
<accession>E4L7Y0</accession>
<gene>
    <name evidence="6" type="primary">glnA</name>
    <name evidence="6" type="ORF">HMPREF9220_0821</name>
</gene>
<dbReference type="EC" id="6.3.1.2" evidence="2"/>
<evidence type="ECO:0000259" key="5">
    <source>
        <dbReference type="PROSITE" id="PS51987"/>
    </source>
</evidence>
<dbReference type="GO" id="GO:0005737">
    <property type="term" value="C:cytoplasm"/>
    <property type="evidence" value="ECO:0007669"/>
    <property type="project" value="TreeGrafter"/>
</dbReference>
<name>E4L7Y0_9FIRM</name>
<proteinExistence type="inferred from homology"/>
<reference evidence="6 7" key="1">
    <citation type="submission" date="2010-11" db="EMBL/GenBank/DDBJ databases">
        <authorList>
            <person name="Durkin A.S."/>
            <person name="Madupu R."/>
            <person name="Torralba M."/>
            <person name="Gillis M."/>
            <person name="Methe B."/>
            <person name="Sutton G."/>
            <person name="Nelson K.E."/>
        </authorList>
    </citation>
    <scope>NUCLEOTIDE SEQUENCE [LARGE SCALE GENOMIC DNA]</scope>
    <source>
        <strain evidence="6 7">UPII 345-E</strain>
    </source>
</reference>
<sequence>MKKDLLYYIPAGQYGKEGVLSLLAQHPEIKFVSLIGIDLGGNDTDERIPIELFRKNYEDFFAGKAVQTDGSSVVFGNIATLNDARVDMIADSSVNWYVDYNYEHLDKNDLPVGTLRIPAFLIHNNELIDSRSILKRSCDYVAGRIKELLNSNKLKGMSHVPVDQIQDIVFTTGTELEFWVRTPSENETVQHLSTSQRLQEQYWQKMRGNVRTAMEETISELEARGLKVEMGHKEVGGIKPKVDDEGHIVDVCEQLELDWRFTTNPLQACDNELEVRIMVREIFRKNGLDVSFKAKPIQGVAGSGKHTHLGIIAKLKNGKSINLMVPEDTEKEYLSPLGYGFVMGILKNYEVINPFVTSTTDAFNRLKPGFEAPICIVTSLGLTPEFPSRNRTILIGLIRDIGNPKATRFELRAPNPFTNAYIAVAALYLAALEGIEYAVESGKTGQELLTELSKKASEEYEYLKKGREYRSEKNIFDDFTQEERDAIFGKPPATVWENVKIMKENAEKVKALLSGNSFTKPIIDSFIQTILFRWKNELIDRIIPYTESIVRGYKKLKCEDLLDEKRWEEINALRRELAKDTVNSKCICSRLKDALETGDYDTASELQIEMMKKTEALNDLYYVYKLNILD</sequence>
<evidence type="ECO:0000256" key="1">
    <source>
        <dbReference type="ARBA" id="ARBA00009897"/>
    </source>
</evidence>
<dbReference type="Proteomes" id="UP000004594">
    <property type="component" value="Unassembled WGS sequence"/>
</dbReference>
<dbReference type="InterPro" id="IPR014746">
    <property type="entry name" value="Gln_synth/guanido_kin_cat_dom"/>
</dbReference>
<dbReference type="Gene3D" id="3.30.590.10">
    <property type="entry name" value="Glutamine synthetase/guanido kinase, catalytic domain"/>
    <property type="match status" value="1"/>
</dbReference>
<dbReference type="OrthoDB" id="9807095at2"/>
<evidence type="ECO:0000313" key="7">
    <source>
        <dbReference type="Proteomes" id="UP000004594"/>
    </source>
</evidence>
<dbReference type="eggNOG" id="COG0174">
    <property type="taxonomic scope" value="Bacteria"/>
</dbReference>
<dbReference type="GO" id="GO:0019740">
    <property type="term" value="P:nitrogen utilization"/>
    <property type="evidence" value="ECO:0007669"/>
    <property type="project" value="TreeGrafter"/>
</dbReference>
<evidence type="ECO:0000313" key="6">
    <source>
        <dbReference type="EMBL" id="EFR43163.1"/>
    </source>
</evidence>
<protein>
    <recommendedName>
        <fullName evidence="2">glutamine synthetase</fullName>
        <ecNumber evidence="2">6.3.1.2</ecNumber>
    </recommendedName>
</protein>
<dbReference type="SMART" id="SM01230">
    <property type="entry name" value="Gln-synt_C"/>
    <property type="match status" value="1"/>
</dbReference>
<dbReference type="AlphaFoldDB" id="E4L7Y0"/>
<dbReference type="Pfam" id="PF00120">
    <property type="entry name" value="Gln-synt_C"/>
    <property type="match status" value="1"/>
</dbReference>
<dbReference type="InterPro" id="IPR008146">
    <property type="entry name" value="Gln_synth_cat_dom"/>
</dbReference>
<dbReference type="RefSeq" id="WP_007554259.1">
    <property type="nucleotide sequence ID" value="NZ_AENT01000010.1"/>
</dbReference>
<evidence type="ECO:0000256" key="3">
    <source>
        <dbReference type="PROSITE-ProRule" id="PRU01331"/>
    </source>
</evidence>
<dbReference type="GO" id="GO:0016020">
    <property type="term" value="C:membrane"/>
    <property type="evidence" value="ECO:0007669"/>
    <property type="project" value="TreeGrafter"/>
</dbReference>
<comment type="caution">
    <text evidence="6">The sequence shown here is derived from an EMBL/GenBank/DDBJ whole genome shotgun (WGS) entry which is preliminary data.</text>
</comment>
<keyword evidence="6" id="KW-0436">Ligase</keyword>
<comment type="similarity">
    <text evidence="1 3 4">Belongs to the glutamine synthetase family.</text>
</comment>
<dbReference type="GO" id="GO:0004356">
    <property type="term" value="F:glutamine synthetase activity"/>
    <property type="evidence" value="ECO:0007669"/>
    <property type="project" value="UniProtKB-EC"/>
</dbReference>